<feature type="compositionally biased region" description="Low complexity" evidence="7">
    <location>
        <begin position="274"/>
        <end position="295"/>
    </location>
</feature>
<dbReference type="InterPro" id="IPR007221">
    <property type="entry name" value="MreC"/>
</dbReference>
<dbReference type="InterPro" id="IPR042177">
    <property type="entry name" value="Cell/Rod_1"/>
</dbReference>
<reference evidence="10" key="1">
    <citation type="submission" date="2016-10" db="EMBL/GenBank/DDBJ databases">
        <authorList>
            <person name="Varghese N."/>
        </authorList>
    </citation>
    <scope>NUCLEOTIDE SEQUENCE [LARGE SCALE GENOMIC DNA]</scope>
    <source>
        <strain evidence="10">DSM 21843</strain>
    </source>
</reference>
<dbReference type="Gene3D" id="2.40.10.350">
    <property type="entry name" value="Rod shape-determining protein MreC, domain 2"/>
    <property type="match status" value="1"/>
</dbReference>
<gene>
    <name evidence="9" type="ORF">SAMN02910314_00869</name>
</gene>
<dbReference type="AlphaFoldDB" id="A0A1H8RRU7"/>
<keyword evidence="6" id="KW-0175">Coiled coil</keyword>
<comment type="function">
    <text evidence="5">Involved in formation and maintenance of cell shape.</text>
</comment>
<dbReference type="NCBIfam" id="TIGR00219">
    <property type="entry name" value="mreC"/>
    <property type="match status" value="1"/>
</dbReference>
<accession>A0A1H8RRU7</accession>
<evidence type="ECO:0000313" key="9">
    <source>
        <dbReference type="EMBL" id="SEO68904.1"/>
    </source>
</evidence>
<protein>
    <recommendedName>
        <fullName evidence="2 5">Cell shape-determining protein MreC</fullName>
    </recommendedName>
    <alternativeName>
        <fullName evidence="4 5">Cell shape protein MreC</fullName>
    </alternativeName>
</protein>
<comment type="similarity">
    <text evidence="1 5">Belongs to the MreC family.</text>
</comment>
<dbReference type="STRING" id="79604.AAY81_06520"/>
<dbReference type="Pfam" id="PF04085">
    <property type="entry name" value="MreC"/>
    <property type="match status" value="1"/>
</dbReference>
<dbReference type="InterPro" id="IPR042175">
    <property type="entry name" value="Cell/Rod_MreC_2"/>
</dbReference>
<dbReference type="Gene3D" id="2.40.10.340">
    <property type="entry name" value="Rod shape-determining protein MreC, domain 1"/>
    <property type="match status" value="1"/>
</dbReference>
<feature type="domain" description="Rod shape-determining protein MreC beta-barrel core" evidence="8">
    <location>
        <begin position="117"/>
        <end position="262"/>
    </location>
</feature>
<keyword evidence="3 5" id="KW-0133">Cell shape</keyword>
<dbReference type="GO" id="GO:0008360">
    <property type="term" value="P:regulation of cell shape"/>
    <property type="evidence" value="ECO:0007669"/>
    <property type="project" value="UniProtKB-KW"/>
</dbReference>
<dbReference type="GO" id="GO:0005886">
    <property type="term" value="C:plasma membrane"/>
    <property type="evidence" value="ECO:0007669"/>
    <property type="project" value="TreeGrafter"/>
</dbReference>
<dbReference type="EMBL" id="FOEC01000004">
    <property type="protein sequence ID" value="SEO68904.1"/>
    <property type="molecule type" value="Genomic_DNA"/>
</dbReference>
<evidence type="ECO:0000256" key="1">
    <source>
        <dbReference type="ARBA" id="ARBA00009369"/>
    </source>
</evidence>
<proteinExistence type="inferred from homology"/>
<organism evidence="9 10">
    <name type="scientific">Denitrobacterium detoxificans</name>
    <dbReference type="NCBI Taxonomy" id="79604"/>
    <lineage>
        <taxon>Bacteria</taxon>
        <taxon>Bacillati</taxon>
        <taxon>Actinomycetota</taxon>
        <taxon>Coriobacteriia</taxon>
        <taxon>Eggerthellales</taxon>
        <taxon>Eggerthellaceae</taxon>
        <taxon>Denitrobacterium</taxon>
    </lineage>
</organism>
<evidence type="ECO:0000256" key="6">
    <source>
        <dbReference type="SAM" id="Coils"/>
    </source>
</evidence>
<keyword evidence="10" id="KW-1185">Reference proteome</keyword>
<dbReference type="PANTHER" id="PTHR34138:SF1">
    <property type="entry name" value="CELL SHAPE-DETERMINING PROTEIN MREC"/>
    <property type="match status" value="1"/>
</dbReference>
<dbReference type="PANTHER" id="PTHR34138">
    <property type="entry name" value="CELL SHAPE-DETERMINING PROTEIN MREC"/>
    <property type="match status" value="1"/>
</dbReference>
<evidence type="ECO:0000259" key="8">
    <source>
        <dbReference type="Pfam" id="PF04085"/>
    </source>
</evidence>
<dbReference type="Proteomes" id="UP000182975">
    <property type="component" value="Unassembled WGS sequence"/>
</dbReference>
<feature type="region of interest" description="Disordered" evidence="7">
    <location>
        <begin position="265"/>
        <end position="295"/>
    </location>
</feature>
<evidence type="ECO:0000256" key="2">
    <source>
        <dbReference type="ARBA" id="ARBA00013855"/>
    </source>
</evidence>
<feature type="coiled-coil region" evidence="6">
    <location>
        <begin position="71"/>
        <end position="108"/>
    </location>
</feature>
<evidence type="ECO:0000256" key="4">
    <source>
        <dbReference type="ARBA" id="ARBA00032089"/>
    </source>
</evidence>
<dbReference type="InterPro" id="IPR055342">
    <property type="entry name" value="MreC_beta-barrel_core"/>
</dbReference>
<name>A0A1H8RRU7_9ACTN</name>
<evidence type="ECO:0000256" key="5">
    <source>
        <dbReference type="PIRNR" id="PIRNR038471"/>
    </source>
</evidence>
<evidence type="ECO:0000313" key="10">
    <source>
        <dbReference type="Proteomes" id="UP000182975"/>
    </source>
</evidence>
<dbReference type="PIRSF" id="PIRSF038471">
    <property type="entry name" value="MreC"/>
    <property type="match status" value="1"/>
</dbReference>
<sequence length="295" mass="30600">MRPYLVLIVLLVISLVSVTMYAREGSSGLLHKVQGGVSSVFTPLKLVSATISAAEDSTSDSITDATQATTVTELTEENQELRQTIAELEEYRQEAQRLQELMNVADMYSMEGVTCRVLSRSTDAWNLVVTIDAGTSSGVRAGLPVIGSSGLVGQVISATDSTAEVRLLADPQTGVAAMIQSSRAEGILKGSFDGLLYLEDVSSSVDVQKGDVVITSGLGGGYYRGIIIGTVVKVDGNAGDDDRTIIVEPNASTGSLEEVMVVTAMNSEGAAAESSTTSSSSSSSSSSTSSSSSSE</sequence>
<evidence type="ECO:0000256" key="7">
    <source>
        <dbReference type="SAM" id="MobiDB-lite"/>
    </source>
</evidence>
<evidence type="ECO:0000256" key="3">
    <source>
        <dbReference type="ARBA" id="ARBA00022960"/>
    </source>
</evidence>